<dbReference type="PANTHER" id="PTHR12131">
    <property type="entry name" value="ATP-DEPENDENT RNA AND DNA HELICASE"/>
    <property type="match status" value="1"/>
</dbReference>
<evidence type="ECO:0000256" key="4">
    <source>
        <dbReference type="ARBA" id="ARBA00022840"/>
    </source>
</evidence>
<dbReference type="KEGG" id="amx:AM2010_2222"/>
<dbReference type="PANTHER" id="PTHR12131:SF1">
    <property type="entry name" value="ATP-DEPENDENT RNA HELICASE SUPV3L1, MITOCHONDRIAL-RELATED"/>
    <property type="match status" value="1"/>
</dbReference>
<dbReference type="EMBL" id="CP011805">
    <property type="protein sequence ID" value="AKM08280.1"/>
    <property type="molecule type" value="Genomic_DNA"/>
</dbReference>
<protein>
    <submittedName>
        <fullName evidence="7">ATP-dependent helicase</fullName>
    </submittedName>
</protein>
<evidence type="ECO:0000313" key="7">
    <source>
        <dbReference type="EMBL" id="AKM08280.1"/>
    </source>
</evidence>
<dbReference type="PATRIC" id="fig|543877.4.peg.2256"/>
<dbReference type="Gene3D" id="3.40.50.300">
    <property type="entry name" value="P-loop containing nucleotide triphosphate hydrolases"/>
    <property type="match status" value="2"/>
</dbReference>
<reference evidence="7 8" key="1">
    <citation type="submission" date="2015-06" db="EMBL/GenBank/DDBJ databases">
        <authorList>
            <person name="Kim K.M."/>
        </authorList>
    </citation>
    <scope>NUCLEOTIDE SEQUENCE [LARGE SCALE GENOMIC DNA]</scope>
    <source>
        <strain evidence="7 8">KCTC 22370</strain>
    </source>
</reference>
<dbReference type="InterPro" id="IPR027417">
    <property type="entry name" value="P-loop_NTPase"/>
</dbReference>
<feature type="region of interest" description="Disordered" evidence="5">
    <location>
        <begin position="801"/>
        <end position="828"/>
    </location>
</feature>
<dbReference type="GO" id="GO:0005524">
    <property type="term" value="F:ATP binding"/>
    <property type="evidence" value="ECO:0007669"/>
    <property type="project" value="UniProtKB-KW"/>
</dbReference>
<keyword evidence="1" id="KW-0547">Nucleotide-binding</keyword>
<evidence type="ECO:0000313" key="8">
    <source>
        <dbReference type="Proteomes" id="UP000037643"/>
    </source>
</evidence>
<proteinExistence type="predicted"/>
<evidence type="ECO:0000256" key="2">
    <source>
        <dbReference type="ARBA" id="ARBA00022801"/>
    </source>
</evidence>
<dbReference type="SUPFAM" id="SSF52540">
    <property type="entry name" value="P-loop containing nucleoside triphosphate hydrolases"/>
    <property type="match status" value="2"/>
</dbReference>
<dbReference type="Proteomes" id="UP000037643">
    <property type="component" value="Chromosome"/>
</dbReference>
<keyword evidence="8" id="KW-1185">Reference proteome</keyword>
<dbReference type="InterPro" id="IPR001650">
    <property type="entry name" value="Helicase_C-like"/>
</dbReference>
<dbReference type="PROSITE" id="PS51194">
    <property type="entry name" value="HELICASE_CTER"/>
    <property type="match status" value="1"/>
</dbReference>
<dbReference type="Pfam" id="PF00271">
    <property type="entry name" value="Helicase_C"/>
    <property type="match status" value="1"/>
</dbReference>
<accession>A0A0G3X9Q4</accession>
<dbReference type="SMART" id="SM00490">
    <property type="entry name" value="HELICc"/>
    <property type="match status" value="1"/>
</dbReference>
<feature type="domain" description="Helicase C-terminal" evidence="6">
    <location>
        <begin position="162"/>
        <end position="335"/>
    </location>
</feature>
<sequence length="842" mass="91581">MTSNPEGSRIKAVLGPTNTGKTHLAIERMCAHSSGAIGFPLRLLAREVYDRVVAIKGEAQVALITGEERIEPPGARYFLCTVEAMPLRSTVRASGDDGSLAFVALDEAQLAADRERGHVFTDCLLHARGREETMLLGAATIEPLVRSLVPEAAIESRPRFSTLRHIGARKLSRLPPRSAIVAFSVEQVYAVAEMLRRYRGGAAVVMGALSPETRNRQVAMFQSGEVDYIVATDAIGMGLNLDVTHVAFASLTKFDGVRQRRLIPAEMAQIAGRAGRHQTDGTFGTLAGIKGPAPEFSEEEVYAIEEHRFAPLTKLFWREAQPRFDTLATLIADLEASPDRPELAPAVEAIDLAVLKRLAAEDLADGVKGPGMVRRFWEACSLPDFRQLGPDVHARFVARLWQDLRGGYLGADYVAARIAELDRVQGDIDTLQGRIAAIRSWAYICQRPDWVLARDEMAARARAVEARLSDALHGRLTERFVNRRTAILMKTLGTDPALLPVSLAQDGNLLVEDEPIGRIDGFRFSVDHSASHDDRKMLLAAGEKALPRILSERAETLIASDMADVSIAGGALHWEGHQLARIEDSGDPLDPRLDPARELGFLPEAARARLMAALSQWLAAKLSPLAPLAKLAEAAKNPAAGSQARALLLNLLAGHGVVARENAGIEHLPKEMRPFLRRLGVTFGALDVFAGALLKPAPRTLLHALGRDRRPVHDTMQPVIEAGRRLPAGYRSVGRQAVRVDVGEKILRAAHQTRAEKAKRRFVLDPALAISTGLTPESWRKLLAAAGFRYQPARQLAEGAFGPPAPGTWQWQPGRNRKPPTKPAAKVPANSAFAALADLKVP</sequence>
<keyword evidence="4" id="KW-0067">ATP-binding</keyword>
<name>A0A0G3X9Q4_9SPHN</name>
<dbReference type="GO" id="GO:0016787">
    <property type="term" value="F:hydrolase activity"/>
    <property type="evidence" value="ECO:0007669"/>
    <property type="project" value="UniProtKB-KW"/>
</dbReference>
<keyword evidence="3 7" id="KW-0347">Helicase</keyword>
<dbReference type="GO" id="GO:0004386">
    <property type="term" value="F:helicase activity"/>
    <property type="evidence" value="ECO:0007669"/>
    <property type="project" value="UniProtKB-KW"/>
</dbReference>
<keyword evidence="2" id="KW-0378">Hydrolase</keyword>
<evidence type="ECO:0000256" key="5">
    <source>
        <dbReference type="SAM" id="MobiDB-lite"/>
    </source>
</evidence>
<organism evidence="7 8">
    <name type="scientific">Pelagerythrobacter marensis</name>
    <dbReference type="NCBI Taxonomy" id="543877"/>
    <lineage>
        <taxon>Bacteria</taxon>
        <taxon>Pseudomonadati</taxon>
        <taxon>Pseudomonadota</taxon>
        <taxon>Alphaproteobacteria</taxon>
        <taxon>Sphingomonadales</taxon>
        <taxon>Erythrobacteraceae</taxon>
        <taxon>Pelagerythrobacter</taxon>
    </lineage>
</organism>
<dbReference type="InterPro" id="IPR055206">
    <property type="entry name" value="DEXQc_SUV3"/>
</dbReference>
<gene>
    <name evidence="7" type="ORF">AM2010_2222</name>
</gene>
<dbReference type="AlphaFoldDB" id="A0A0G3X9Q4"/>
<dbReference type="Pfam" id="PF22527">
    <property type="entry name" value="DEXQc_Suv3"/>
    <property type="match status" value="1"/>
</dbReference>
<dbReference type="InterPro" id="IPR050699">
    <property type="entry name" value="RNA-DNA_Helicase"/>
</dbReference>
<evidence type="ECO:0000259" key="6">
    <source>
        <dbReference type="PROSITE" id="PS51194"/>
    </source>
</evidence>
<dbReference type="STRING" id="543877.AM2010_2222"/>
<evidence type="ECO:0000256" key="1">
    <source>
        <dbReference type="ARBA" id="ARBA00022741"/>
    </source>
</evidence>
<evidence type="ECO:0000256" key="3">
    <source>
        <dbReference type="ARBA" id="ARBA00022806"/>
    </source>
</evidence>